<name>A0A0D2LQF0_9CHLO</name>
<dbReference type="Proteomes" id="UP000054498">
    <property type="component" value="Unassembled WGS sequence"/>
</dbReference>
<keyword evidence="4" id="KW-0560">Oxidoreductase</keyword>
<dbReference type="SUPFAM" id="SSF51905">
    <property type="entry name" value="FAD/NAD(P)-binding domain"/>
    <property type="match status" value="1"/>
</dbReference>
<evidence type="ECO:0000256" key="3">
    <source>
        <dbReference type="ARBA" id="ARBA00022827"/>
    </source>
</evidence>
<gene>
    <name evidence="5" type="ORF">MNEG_13999</name>
</gene>
<dbReference type="EC" id="2.7.9.3" evidence="5"/>
<dbReference type="GO" id="GO:0019646">
    <property type="term" value="P:aerobic electron transport chain"/>
    <property type="evidence" value="ECO:0007669"/>
    <property type="project" value="TreeGrafter"/>
</dbReference>
<accession>A0A0D2LQF0</accession>
<dbReference type="OrthoDB" id="409395at2759"/>
<dbReference type="KEGG" id="mng:MNEG_13999"/>
<dbReference type="Gene3D" id="3.50.50.100">
    <property type="match status" value="1"/>
</dbReference>
<dbReference type="PANTHER" id="PTHR42913">
    <property type="entry name" value="APOPTOSIS-INDUCING FACTOR 1"/>
    <property type="match status" value="1"/>
</dbReference>
<dbReference type="RefSeq" id="XP_013892984.1">
    <property type="nucleotide sequence ID" value="XM_014037530.1"/>
</dbReference>
<protein>
    <submittedName>
        <fullName evidence="5">Selenide, water dikinase</fullName>
        <ecNumber evidence="5">2.7.9.3</ecNumber>
    </submittedName>
</protein>
<dbReference type="GeneID" id="25731517"/>
<dbReference type="EMBL" id="KK104406">
    <property type="protein sequence ID" value="KIY93964.1"/>
    <property type="molecule type" value="Genomic_DNA"/>
</dbReference>
<comment type="cofactor">
    <cofactor evidence="1">
        <name>FAD</name>
        <dbReference type="ChEBI" id="CHEBI:57692"/>
    </cofactor>
</comment>
<dbReference type="GO" id="GO:0004756">
    <property type="term" value="F:selenide, water dikinase activity"/>
    <property type="evidence" value="ECO:0007669"/>
    <property type="project" value="UniProtKB-EC"/>
</dbReference>
<proteinExistence type="predicted"/>
<keyword evidence="6" id="KW-1185">Reference proteome</keyword>
<dbReference type="InterPro" id="IPR036188">
    <property type="entry name" value="FAD/NAD-bd_sf"/>
</dbReference>
<evidence type="ECO:0000256" key="1">
    <source>
        <dbReference type="ARBA" id="ARBA00001974"/>
    </source>
</evidence>
<evidence type="ECO:0000313" key="6">
    <source>
        <dbReference type="Proteomes" id="UP000054498"/>
    </source>
</evidence>
<keyword evidence="5" id="KW-0418">Kinase</keyword>
<keyword evidence="2" id="KW-0285">Flavoprotein</keyword>
<evidence type="ECO:0000313" key="5">
    <source>
        <dbReference type="EMBL" id="KIY93964.1"/>
    </source>
</evidence>
<reference evidence="5 6" key="1">
    <citation type="journal article" date="2013" name="BMC Genomics">
        <title>Reconstruction of the lipid metabolism for the microalga Monoraphidium neglectum from its genome sequence reveals characteristics suitable for biofuel production.</title>
        <authorList>
            <person name="Bogen C."/>
            <person name="Al-Dilaimi A."/>
            <person name="Albersmeier A."/>
            <person name="Wichmann J."/>
            <person name="Grundmann M."/>
            <person name="Rupp O."/>
            <person name="Lauersen K.J."/>
            <person name="Blifernez-Klassen O."/>
            <person name="Kalinowski J."/>
            <person name="Goesmann A."/>
            <person name="Mussgnug J.H."/>
            <person name="Kruse O."/>
        </authorList>
    </citation>
    <scope>NUCLEOTIDE SEQUENCE [LARGE SCALE GENOMIC DNA]</scope>
    <source>
        <strain evidence="5 6">SAG 48.87</strain>
    </source>
</reference>
<evidence type="ECO:0000256" key="4">
    <source>
        <dbReference type="ARBA" id="ARBA00023002"/>
    </source>
</evidence>
<keyword evidence="3" id="KW-0274">FAD</keyword>
<dbReference type="AlphaFoldDB" id="A0A0D2LQF0"/>
<evidence type="ECO:0000256" key="2">
    <source>
        <dbReference type="ARBA" id="ARBA00022630"/>
    </source>
</evidence>
<keyword evidence="5" id="KW-0808">Transferase</keyword>
<dbReference type="InterPro" id="IPR051169">
    <property type="entry name" value="NADH-Q_oxidoreductase"/>
</dbReference>
<organism evidence="5 6">
    <name type="scientific">Monoraphidium neglectum</name>
    <dbReference type="NCBI Taxonomy" id="145388"/>
    <lineage>
        <taxon>Eukaryota</taxon>
        <taxon>Viridiplantae</taxon>
        <taxon>Chlorophyta</taxon>
        <taxon>core chlorophytes</taxon>
        <taxon>Chlorophyceae</taxon>
        <taxon>CS clade</taxon>
        <taxon>Sphaeropleales</taxon>
        <taxon>Selenastraceae</taxon>
        <taxon>Monoraphidium</taxon>
    </lineage>
</organism>
<dbReference type="PANTHER" id="PTHR42913:SF9">
    <property type="entry name" value="SLR1591 PROTEIN"/>
    <property type="match status" value="1"/>
</dbReference>
<dbReference type="GO" id="GO:0003955">
    <property type="term" value="F:NAD(P)H dehydrogenase (quinone) activity"/>
    <property type="evidence" value="ECO:0007669"/>
    <property type="project" value="TreeGrafter"/>
</dbReference>
<dbReference type="STRING" id="145388.A0A0D2LQF0"/>
<sequence length="93" mass="10153">MLTTKPIVKELVLLGGGHSHVEVLRSFGMRPVAGVRLTLVTRDVHTPYSGMLPGYVSGFYTYDDCHIDLARLAAFASARLIHDEACGIDPKAR</sequence>